<protein>
    <recommendedName>
        <fullName evidence="3">Cysteine proteinase inhibitor</fullName>
    </recommendedName>
</protein>
<evidence type="ECO:0000256" key="3">
    <source>
        <dbReference type="RuleBase" id="RU362130"/>
    </source>
</evidence>
<dbReference type="AlphaFoldDB" id="A0A328DM21"/>
<dbReference type="SUPFAM" id="SSF54403">
    <property type="entry name" value="Cystatin/monellin"/>
    <property type="match status" value="2"/>
</dbReference>
<feature type="signal peptide" evidence="3">
    <location>
        <begin position="1"/>
        <end position="24"/>
    </location>
</feature>
<proteinExistence type="inferred from homology"/>
<dbReference type="SMART" id="SM00043">
    <property type="entry name" value="CY"/>
    <property type="match status" value="1"/>
</dbReference>
<dbReference type="Proteomes" id="UP000249390">
    <property type="component" value="Unassembled WGS sequence"/>
</dbReference>
<accession>A0A328DM21</accession>
<feature type="compositionally biased region" description="Basic and acidic residues" evidence="4">
    <location>
        <begin position="41"/>
        <end position="52"/>
    </location>
</feature>
<keyword evidence="2 3" id="KW-0789">Thiol protease inhibitor</keyword>
<evidence type="ECO:0000256" key="2">
    <source>
        <dbReference type="ARBA" id="ARBA00022704"/>
    </source>
</evidence>
<feature type="chain" id="PRO_5016191281" description="Cysteine proteinase inhibitor" evidence="3">
    <location>
        <begin position="25"/>
        <end position="256"/>
    </location>
</feature>
<dbReference type="InterPro" id="IPR046350">
    <property type="entry name" value="Cystatin_sf"/>
</dbReference>
<dbReference type="InterPro" id="IPR018073">
    <property type="entry name" value="Prot_inh_cystat_CS"/>
</dbReference>
<name>A0A328DM21_9ASTE</name>
<gene>
    <name evidence="6" type="ORF">DM860_015303</name>
</gene>
<dbReference type="PANTHER" id="PTHR11413:SF103">
    <property type="entry name" value="CYSTEINE PROTEINASE INHIBITOR 12"/>
    <property type="match status" value="1"/>
</dbReference>
<sequence>MRAPFLFLASFLTALLFFPPLTFQTLSGARREEAAGFCNQESEREDRSKRMDTSSLGGIKDSEHAANSLEIESLARFAIEEHNKKENGMMELVSVVEAKKQVVSGELHYLTLDVIDAGKRKQYKAKVWVKPWMDFKELQEFNFVKDSCTITASDLGAKRDGPGTGLKSVPKDDPVVQEAAEHAVHAIQQRSNSLDTYELRNIVCPKAEVVNDSAKVHMLIKTKRGNAEEHFNVEVHKSSNGGFSLKSFEKIETPEN</sequence>
<evidence type="ECO:0000256" key="4">
    <source>
        <dbReference type="SAM" id="MobiDB-lite"/>
    </source>
</evidence>
<evidence type="ECO:0000256" key="1">
    <source>
        <dbReference type="ARBA" id="ARBA00022690"/>
    </source>
</evidence>
<dbReference type="PROSITE" id="PS00287">
    <property type="entry name" value="CYSTATIN"/>
    <property type="match status" value="1"/>
</dbReference>
<dbReference type="CDD" id="cd00042">
    <property type="entry name" value="CY"/>
    <property type="match status" value="1"/>
</dbReference>
<feature type="domain" description="Cystatin" evidence="5">
    <location>
        <begin position="54"/>
        <end position="144"/>
    </location>
</feature>
<evidence type="ECO:0000259" key="5">
    <source>
        <dbReference type="SMART" id="SM00043"/>
    </source>
</evidence>
<organism evidence="6 7">
    <name type="scientific">Cuscuta australis</name>
    <dbReference type="NCBI Taxonomy" id="267555"/>
    <lineage>
        <taxon>Eukaryota</taxon>
        <taxon>Viridiplantae</taxon>
        <taxon>Streptophyta</taxon>
        <taxon>Embryophyta</taxon>
        <taxon>Tracheophyta</taxon>
        <taxon>Spermatophyta</taxon>
        <taxon>Magnoliopsida</taxon>
        <taxon>eudicotyledons</taxon>
        <taxon>Gunneridae</taxon>
        <taxon>Pentapetalae</taxon>
        <taxon>asterids</taxon>
        <taxon>lamiids</taxon>
        <taxon>Solanales</taxon>
        <taxon>Convolvulaceae</taxon>
        <taxon>Cuscuteae</taxon>
        <taxon>Cuscuta</taxon>
        <taxon>Cuscuta subgen. Grammica</taxon>
        <taxon>Cuscuta sect. Cleistogrammica</taxon>
    </lineage>
</organism>
<keyword evidence="7" id="KW-1185">Reference proteome</keyword>
<dbReference type="EMBL" id="NQVE01000123">
    <property type="protein sequence ID" value="RAL46310.1"/>
    <property type="molecule type" value="Genomic_DNA"/>
</dbReference>
<keyword evidence="3" id="KW-0732">Signal</keyword>
<comment type="caution">
    <text evidence="6">The sequence shown here is derived from an EMBL/GenBank/DDBJ whole genome shotgun (WGS) entry which is preliminary data.</text>
</comment>
<dbReference type="GO" id="GO:0004869">
    <property type="term" value="F:cysteine-type endopeptidase inhibitor activity"/>
    <property type="evidence" value="ECO:0007669"/>
    <property type="project" value="UniProtKB-KW"/>
</dbReference>
<dbReference type="PANTHER" id="PTHR11413">
    <property type="entry name" value="CYSTATIN FAMILY MEMBER"/>
    <property type="match status" value="1"/>
</dbReference>
<dbReference type="InterPro" id="IPR000010">
    <property type="entry name" value="Cystatin_dom"/>
</dbReference>
<keyword evidence="1 3" id="KW-0646">Protease inhibitor</keyword>
<evidence type="ECO:0000313" key="6">
    <source>
        <dbReference type="EMBL" id="RAL46310.1"/>
    </source>
</evidence>
<dbReference type="Pfam" id="PF16845">
    <property type="entry name" value="SQAPI"/>
    <property type="match status" value="1"/>
</dbReference>
<evidence type="ECO:0000313" key="7">
    <source>
        <dbReference type="Proteomes" id="UP000249390"/>
    </source>
</evidence>
<dbReference type="InterPro" id="IPR027214">
    <property type="entry name" value="Cystatin"/>
</dbReference>
<feature type="region of interest" description="Disordered" evidence="4">
    <location>
        <begin position="37"/>
        <end position="57"/>
    </location>
</feature>
<dbReference type="Gene3D" id="3.10.450.10">
    <property type="match status" value="2"/>
</dbReference>
<comment type="similarity">
    <text evidence="3">Belongs to the cystatin family. Phytocystatin subfamily.</text>
</comment>
<reference evidence="6 7" key="1">
    <citation type="submission" date="2018-06" db="EMBL/GenBank/DDBJ databases">
        <title>The Genome of Cuscuta australis (Dodder) Provides Insight into the Evolution of Plant Parasitism.</title>
        <authorList>
            <person name="Liu H."/>
        </authorList>
    </citation>
    <scope>NUCLEOTIDE SEQUENCE [LARGE SCALE GENOMIC DNA]</scope>
    <source>
        <strain evidence="7">cv. Yunnan</strain>
        <tissue evidence="6">Vines</tissue>
    </source>
</reference>